<dbReference type="PANTHER" id="PTHR39159">
    <property type="match status" value="1"/>
</dbReference>
<dbReference type="Gene3D" id="2.40.380.10">
    <property type="entry name" value="FomD-like"/>
    <property type="match status" value="1"/>
</dbReference>
<evidence type="ECO:0000259" key="2">
    <source>
        <dbReference type="Pfam" id="PF04167"/>
    </source>
</evidence>
<gene>
    <name evidence="3" type="ORF">SAMN04489717_0658</name>
</gene>
<dbReference type="STRING" id="117157.SAMN04489717_0658"/>
<dbReference type="GO" id="GO:0016787">
    <property type="term" value="F:hydrolase activity"/>
    <property type="evidence" value="ECO:0007669"/>
    <property type="project" value="UniProtKB-KW"/>
</dbReference>
<accession>A0A1H1M374</accession>
<evidence type="ECO:0000256" key="1">
    <source>
        <dbReference type="ARBA" id="ARBA00022801"/>
    </source>
</evidence>
<dbReference type="PANTHER" id="PTHR39159:SF1">
    <property type="entry name" value="UPF0374 PROTEIN YGAC"/>
    <property type="match status" value="1"/>
</dbReference>
<dbReference type="SUPFAM" id="SSF159234">
    <property type="entry name" value="FomD-like"/>
    <property type="match status" value="1"/>
</dbReference>
<dbReference type="EMBL" id="LT629732">
    <property type="protein sequence ID" value="SDR81253.1"/>
    <property type="molecule type" value="Genomic_DNA"/>
</dbReference>
<dbReference type="InterPro" id="IPR050212">
    <property type="entry name" value="Ntdp-like"/>
</dbReference>
<evidence type="ECO:0000313" key="3">
    <source>
        <dbReference type="EMBL" id="SDR81253.1"/>
    </source>
</evidence>
<dbReference type="AlphaFoldDB" id="A0A1H1M374"/>
<evidence type="ECO:0000313" key="4">
    <source>
        <dbReference type="Proteomes" id="UP000198983"/>
    </source>
</evidence>
<reference evidence="3 4" key="1">
    <citation type="submission" date="2016-10" db="EMBL/GenBank/DDBJ databases">
        <authorList>
            <person name="de Groot N.N."/>
        </authorList>
    </citation>
    <scope>NUCLEOTIDE SEQUENCE [LARGE SCALE GENOMIC DNA]</scope>
    <source>
        <strain evidence="3 4">DSM 22024</strain>
    </source>
</reference>
<dbReference type="Pfam" id="PF04167">
    <property type="entry name" value="DUF402"/>
    <property type="match status" value="1"/>
</dbReference>
<proteinExistence type="predicted"/>
<organism evidence="3 4">
    <name type="scientific">Actinopolymorpha singaporensis</name>
    <dbReference type="NCBI Taxonomy" id="117157"/>
    <lineage>
        <taxon>Bacteria</taxon>
        <taxon>Bacillati</taxon>
        <taxon>Actinomycetota</taxon>
        <taxon>Actinomycetes</taxon>
        <taxon>Propionibacteriales</taxon>
        <taxon>Actinopolymorphaceae</taxon>
        <taxon>Actinopolymorpha</taxon>
    </lineage>
</organism>
<dbReference type="InterPro" id="IPR007295">
    <property type="entry name" value="DUF402"/>
</dbReference>
<protein>
    <recommendedName>
        <fullName evidence="2">DUF402 domain-containing protein</fullName>
    </recommendedName>
</protein>
<keyword evidence="4" id="KW-1185">Reference proteome</keyword>
<dbReference type="RefSeq" id="WP_197681654.1">
    <property type="nucleotide sequence ID" value="NZ_LT629732.1"/>
</dbReference>
<feature type="domain" description="DUF402" evidence="2">
    <location>
        <begin position="79"/>
        <end position="183"/>
    </location>
</feature>
<dbReference type="InterPro" id="IPR035930">
    <property type="entry name" value="FomD-like_sf"/>
</dbReference>
<dbReference type="Proteomes" id="UP000198983">
    <property type="component" value="Chromosome I"/>
</dbReference>
<sequence>MAVAFRPGQVVVRRCLHPDGRLAAVQCARVVADDERGLAIWIGAGSTTMRRVDLHGEPTRHLPYAEELAMPTMLAPTPHERFGTLILTPADAGHSVAWAFDTPGELLGWYVNLESPVLRWSGGIDVFDFALDVLVRPDRRWEWKDEDDFADQTGHPLFWTAAEAKVIRARAEAVTEAIDRGEFPFDGTWCDYLPEPGWGPTPLPTWWDLPTLAAPRVDMTAVGLEQLALPRRDSPGTWSTAT</sequence>
<name>A0A1H1M374_9ACTN</name>
<keyword evidence="1" id="KW-0378">Hydrolase</keyword>